<dbReference type="Gene3D" id="3.60.21.10">
    <property type="match status" value="1"/>
</dbReference>
<dbReference type="InterPro" id="IPR036907">
    <property type="entry name" value="5'-Nucleotdase_C_sf"/>
</dbReference>
<evidence type="ECO:0000256" key="1">
    <source>
        <dbReference type="RuleBase" id="RU362119"/>
    </source>
</evidence>
<keyword evidence="1" id="KW-0378">Hydrolase</keyword>
<dbReference type="SUPFAM" id="SSF56300">
    <property type="entry name" value="Metallo-dependent phosphatases"/>
    <property type="match status" value="1"/>
</dbReference>
<dbReference type="Pfam" id="PF02872">
    <property type="entry name" value="5_nucleotid_C"/>
    <property type="match status" value="1"/>
</dbReference>
<dbReference type="EMBL" id="JADCKQ010000008">
    <property type="protein sequence ID" value="MBI1494337.1"/>
    <property type="molecule type" value="Genomic_DNA"/>
</dbReference>
<name>A0A8J7IEZ8_9RHOB</name>
<keyword evidence="4" id="KW-1185">Reference proteome</keyword>
<gene>
    <name evidence="3" type="ORF">H1D41_11870</name>
</gene>
<dbReference type="GO" id="GO:0000166">
    <property type="term" value="F:nucleotide binding"/>
    <property type="evidence" value="ECO:0007669"/>
    <property type="project" value="UniProtKB-KW"/>
</dbReference>
<dbReference type="RefSeq" id="WP_228849108.1">
    <property type="nucleotide sequence ID" value="NZ_JADCKQ010000008.1"/>
</dbReference>
<evidence type="ECO:0000313" key="3">
    <source>
        <dbReference type="EMBL" id="MBI1494337.1"/>
    </source>
</evidence>
<comment type="similarity">
    <text evidence="1">Belongs to the 5'-nucleotidase family.</text>
</comment>
<reference evidence="3" key="1">
    <citation type="submission" date="2020-10" db="EMBL/GenBank/DDBJ databases">
        <title>Paenihalocynthiibacter styelae gen. nov., sp. nov., isolated from stalked sea squirt Styela clava.</title>
        <authorList>
            <person name="Kim Y.-O."/>
            <person name="Yoon J.-H."/>
        </authorList>
    </citation>
    <scope>NUCLEOTIDE SEQUENCE</scope>
    <source>
        <strain evidence="3">MYP1-1</strain>
    </source>
</reference>
<accession>A0A8J7IEZ8</accession>
<dbReference type="InterPro" id="IPR029052">
    <property type="entry name" value="Metallo-depent_PP-like"/>
</dbReference>
<dbReference type="PRINTS" id="PR01607">
    <property type="entry name" value="APYRASEFAMLY"/>
</dbReference>
<evidence type="ECO:0000313" key="4">
    <source>
        <dbReference type="Proteomes" id="UP000640583"/>
    </source>
</evidence>
<dbReference type="GO" id="GO:0016787">
    <property type="term" value="F:hydrolase activity"/>
    <property type="evidence" value="ECO:0007669"/>
    <property type="project" value="UniProtKB-KW"/>
</dbReference>
<evidence type="ECO:0000259" key="2">
    <source>
        <dbReference type="Pfam" id="PF02872"/>
    </source>
</evidence>
<sequence>MADRSGIERLIRVGVIGFTPPQIMIWDHHLTGQIETRNILETAIAWVPEMKAAGADLIIALNHSGIGFTDHPGDQEDAGLQLAALHGIDVILCGHQHLLFPSDSFSGRKGVDVKVGTLHGKPAVMAGFAGSHLGVIDLKLDFEGGQWKIIEHKSSLCQVAPPAPSQDITPCVPERPEVAAVAIEAHKQTLAYIRRPVGSIDTPLHNYFAFAGHAPSVDIICAAQAFHIRNALSRTEYASLPLLSASAPLKAGARGGPDYYTHVKPGSITYRDIADLYLYPDTICAVCVTGAGLRAWLERSAAAFRRITRGMKNQQLIQPDFPGYNFDIIQGVQYQIDPVRPAGFSPEGSALASSSGRIRNLTWKGVPVRDTQKFVVATNHYRASGGGNFPGLSRNSVIYDSRDSIRDILVTYFRSHPDLRFTARSPWQFSSHPDTKAEFESNPEAVRYLSKTGTPGIIAAGPGPDGFGKYQLRFF</sequence>
<proteinExistence type="inferred from homology"/>
<dbReference type="PANTHER" id="PTHR11575:SF6">
    <property type="entry name" value="2',3'-CYCLIC-NUCLEOTIDE 2'-PHOSPHODIESTERASE_3'-NUCLEOTIDASE"/>
    <property type="match status" value="1"/>
</dbReference>
<dbReference type="InterPro" id="IPR006179">
    <property type="entry name" value="5_nucleotidase/apyrase"/>
</dbReference>
<dbReference type="GO" id="GO:0030288">
    <property type="term" value="C:outer membrane-bounded periplasmic space"/>
    <property type="evidence" value="ECO:0007669"/>
    <property type="project" value="TreeGrafter"/>
</dbReference>
<dbReference type="Gene3D" id="3.90.780.10">
    <property type="entry name" value="5'-Nucleotidase, C-terminal domain"/>
    <property type="match status" value="1"/>
</dbReference>
<comment type="caution">
    <text evidence="3">The sequence shown here is derived from an EMBL/GenBank/DDBJ whole genome shotgun (WGS) entry which is preliminary data.</text>
</comment>
<organism evidence="3 4">
    <name type="scientific">Halocynthiibacter styelae</name>
    <dbReference type="NCBI Taxonomy" id="2761955"/>
    <lineage>
        <taxon>Bacteria</taxon>
        <taxon>Pseudomonadati</taxon>
        <taxon>Pseudomonadota</taxon>
        <taxon>Alphaproteobacteria</taxon>
        <taxon>Rhodobacterales</taxon>
        <taxon>Paracoccaceae</taxon>
        <taxon>Halocynthiibacter</taxon>
    </lineage>
</organism>
<feature type="domain" description="5'-Nucleotidase C-terminal" evidence="2">
    <location>
        <begin position="261"/>
        <end position="393"/>
    </location>
</feature>
<dbReference type="Proteomes" id="UP000640583">
    <property type="component" value="Unassembled WGS sequence"/>
</dbReference>
<dbReference type="AlphaFoldDB" id="A0A8J7IEZ8"/>
<dbReference type="PANTHER" id="PTHR11575">
    <property type="entry name" value="5'-NUCLEOTIDASE-RELATED"/>
    <property type="match status" value="1"/>
</dbReference>
<keyword evidence="1" id="KW-0547">Nucleotide-binding</keyword>
<dbReference type="SUPFAM" id="SSF55816">
    <property type="entry name" value="5'-nucleotidase (syn. UDP-sugar hydrolase), C-terminal domain"/>
    <property type="match status" value="1"/>
</dbReference>
<dbReference type="InterPro" id="IPR008334">
    <property type="entry name" value="5'-Nucleotdase_C"/>
</dbReference>
<dbReference type="GO" id="GO:0009166">
    <property type="term" value="P:nucleotide catabolic process"/>
    <property type="evidence" value="ECO:0007669"/>
    <property type="project" value="InterPro"/>
</dbReference>
<protein>
    <submittedName>
        <fullName evidence="3">5'-nucleotidase C-terminal domain-containing protein</fullName>
    </submittedName>
</protein>